<dbReference type="GeneID" id="24565751"/>
<proteinExistence type="predicted"/>
<dbReference type="STRING" id="5866.A0A061DEF9"/>
<name>A0A061DEF9_BABBI</name>
<gene>
    <name evidence="2" type="ORF">BBBOND_0311130</name>
</gene>
<feature type="compositionally biased region" description="Polar residues" evidence="1">
    <location>
        <begin position="489"/>
        <end position="512"/>
    </location>
</feature>
<dbReference type="OrthoDB" id="366931at2759"/>
<evidence type="ECO:0000256" key="1">
    <source>
        <dbReference type="SAM" id="MobiDB-lite"/>
    </source>
</evidence>
<sequence>MADHGVPLKSLKDCMQFLQWLHDRKDVQDLVAHRLDKFLKDRYKSVSPVAIATDLSQFLNQVSRFHEKLCNKAEVSKQRPKTTKSALNALLECIPKVLSACYSLRYRVDAKFDQIGGGGWADKQVGQVTLFAKRRMPFKSRATEIEKYLIADDESQYGVIPGGFDAIELKESHQGGYAEGFLMVGDLHNICEKHAGRGLQNYFLDVYSTSVIPKTTGTQISNVANALRLVQDFCRIFEKVKHQDDFEKYLYLKDRCINMEDLTKHCAKLKKPIGDIFKKERFSFTGYAREDKHLYDEKFAKKMASWFRTHLNAVKEKFEKIKAFKAIIQSNERSFKRSTLDAQAKAKLADYFTHHFFPYGFTFHGHDFNTWGNTYDVLTKDWDGVIEKLNKTDEGLTKLVDILNGKGCKLQEVDKEHTVKDEEAEEEQDIPDVALQDEESEATKTEAAKPQIVQSDGAQNQGKKVEGAQNQNKKSEGAQNQGKKAEGNQHPQGDNSETNSPGSSVAKTVQTQTSSISSADSPSSGAPDTSSGLGKSGQGSASVPGRGSNQDGLAGAGDTNVASGDGLGVGGAEAVGLGSGVKRDSPNTNTKCSRVAGYREIDL</sequence>
<feature type="compositionally biased region" description="Low complexity" evidence="1">
    <location>
        <begin position="513"/>
        <end position="532"/>
    </location>
</feature>
<feature type="compositionally biased region" description="Polar residues" evidence="1">
    <location>
        <begin position="452"/>
        <end position="482"/>
    </location>
</feature>
<dbReference type="AlphaFoldDB" id="A0A061DEF9"/>
<dbReference type="RefSeq" id="XP_012769396.1">
    <property type="nucleotide sequence ID" value="XM_012913942.1"/>
</dbReference>
<organism evidence="2 3">
    <name type="scientific">Babesia bigemina</name>
    <dbReference type="NCBI Taxonomy" id="5866"/>
    <lineage>
        <taxon>Eukaryota</taxon>
        <taxon>Sar</taxon>
        <taxon>Alveolata</taxon>
        <taxon>Apicomplexa</taxon>
        <taxon>Aconoidasida</taxon>
        <taxon>Piroplasmida</taxon>
        <taxon>Babesiidae</taxon>
        <taxon>Babesia</taxon>
    </lineage>
</organism>
<dbReference type="Proteomes" id="UP000033188">
    <property type="component" value="Chromosome 3"/>
</dbReference>
<dbReference type="EMBL" id="LK391709">
    <property type="protein sequence ID" value="CDR97210.1"/>
    <property type="molecule type" value="Genomic_DNA"/>
</dbReference>
<evidence type="ECO:0000313" key="3">
    <source>
        <dbReference type="Proteomes" id="UP000033188"/>
    </source>
</evidence>
<feature type="compositionally biased region" description="Gly residues" evidence="1">
    <location>
        <begin position="565"/>
        <end position="579"/>
    </location>
</feature>
<dbReference type="VEuPathDB" id="PiroplasmaDB:BBBOND_0311130"/>
<protein>
    <submittedName>
        <fullName evidence="2">Ribosome-binding protein 1</fullName>
    </submittedName>
</protein>
<feature type="compositionally biased region" description="Acidic residues" evidence="1">
    <location>
        <begin position="422"/>
        <end position="440"/>
    </location>
</feature>
<accession>A0A061DEF9</accession>
<dbReference type="KEGG" id="bbig:BBBOND_0311130"/>
<evidence type="ECO:0000313" key="2">
    <source>
        <dbReference type="EMBL" id="CDR97210.1"/>
    </source>
</evidence>
<keyword evidence="3" id="KW-1185">Reference proteome</keyword>
<reference evidence="3" key="1">
    <citation type="journal article" date="2014" name="Nucleic Acids Res.">
        <title>The evolutionary dynamics of variant antigen genes in Babesia reveal a history of genomic innovation underlying host-parasite interaction.</title>
        <authorList>
            <person name="Jackson A.P."/>
            <person name="Otto T.D."/>
            <person name="Darby A."/>
            <person name="Ramaprasad A."/>
            <person name="Xia D."/>
            <person name="Echaide I.E."/>
            <person name="Farber M."/>
            <person name="Gahlot S."/>
            <person name="Gamble J."/>
            <person name="Gupta D."/>
            <person name="Gupta Y."/>
            <person name="Jackson L."/>
            <person name="Malandrin L."/>
            <person name="Malas T.B."/>
            <person name="Moussa E."/>
            <person name="Nair M."/>
            <person name="Reid A.J."/>
            <person name="Sanders M."/>
            <person name="Sharma J."/>
            <person name="Tracey A."/>
            <person name="Quail M.A."/>
            <person name="Weir W."/>
            <person name="Wastling J.M."/>
            <person name="Hall N."/>
            <person name="Willadsen P."/>
            <person name="Lingelbach K."/>
            <person name="Shiels B."/>
            <person name="Tait A."/>
            <person name="Berriman M."/>
            <person name="Allred D.R."/>
            <person name="Pain A."/>
        </authorList>
    </citation>
    <scope>NUCLEOTIDE SEQUENCE [LARGE SCALE GENOMIC DNA]</scope>
    <source>
        <strain evidence="3">Bond</strain>
    </source>
</reference>
<feature type="region of interest" description="Disordered" evidence="1">
    <location>
        <begin position="416"/>
        <end position="603"/>
    </location>
</feature>